<evidence type="ECO:0000313" key="3">
    <source>
        <dbReference type="Proteomes" id="UP001219518"/>
    </source>
</evidence>
<feature type="region of interest" description="Disordered" evidence="1">
    <location>
        <begin position="1"/>
        <end position="67"/>
    </location>
</feature>
<protein>
    <submittedName>
        <fullName evidence="2">Uncharacterized protein</fullName>
    </submittedName>
</protein>
<reference evidence="2" key="2">
    <citation type="journal article" date="2023" name="BMC Genomics">
        <title>Pest status, molecular evolution, and epigenetic factors derived from the genome assembly of Frankliniella fusca, a thysanopteran phytovirus vector.</title>
        <authorList>
            <person name="Catto M.A."/>
            <person name="Labadie P.E."/>
            <person name="Jacobson A.L."/>
            <person name="Kennedy G.G."/>
            <person name="Srinivasan R."/>
            <person name="Hunt B.G."/>
        </authorList>
    </citation>
    <scope>NUCLEOTIDE SEQUENCE</scope>
    <source>
        <strain evidence="2">PL_HMW_Pooled</strain>
    </source>
</reference>
<accession>A0AAE1LDA1</accession>
<name>A0AAE1LDA1_9NEOP</name>
<proteinExistence type="predicted"/>
<dbReference type="AlphaFoldDB" id="A0AAE1LDA1"/>
<keyword evidence="3" id="KW-1185">Reference proteome</keyword>
<dbReference type="Proteomes" id="UP001219518">
    <property type="component" value="Unassembled WGS sequence"/>
</dbReference>
<comment type="caution">
    <text evidence="2">The sequence shown here is derived from an EMBL/GenBank/DDBJ whole genome shotgun (WGS) entry which is preliminary data.</text>
</comment>
<feature type="compositionally biased region" description="Pro residues" evidence="1">
    <location>
        <begin position="20"/>
        <end position="44"/>
    </location>
</feature>
<reference evidence="2" key="1">
    <citation type="submission" date="2021-07" db="EMBL/GenBank/DDBJ databases">
        <authorList>
            <person name="Catto M.A."/>
            <person name="Jacobson A."/>
            <person name="Kennedy G."/>
            <person name="Labadie P."/>
            <person name="Hunt B.G."/>
            <person name="Srinivasan R."/>
        </authorList>
    </citation>
    <scope>NUCLEOTIDE SEQUENCE</scope>
    <source>
        <strain evidence="2">PL_HMW_Pooled</strain>
        <tissue evidence="2">Head</tissue>
    </source>
</reference>
<feature type="compositionally biased region" description="Pro residues" evidence="1">
    <location>
        <begin position="54"/>
        <end position="63"/>
    </location>
</feature>
<sequence>MTDLDELSAPPCSASATYRSPPPPRGAGCVGPPPAAPPPPPPPAASTTPAPGAAAPPPPPPAARQPVYHRLNPDVFFMAADRSAGDALSWQPRDYHHTQV</sequence>
<dbReference type="EMBL" id="JAHWGI010000431">
    <property type="protein sequence ID" value="KAK3915393.1"/>
    <property type="molecule type" value="Genomic_DNA"/>
</dbReference>
<evidence type="ECO:0000256" key="1">
    <source>
        <dbReference type="SAM" id="MobiDB-lite"/>
    </source>
</evidence>
<evidence type="ECO:0000313" key="2">
    <source>
        <dbReference type="EMBL" id="KAK3915393.1"/>
    </source>
</evidence>
<organism evidence="2 3">
    <name type="scientific">Frankliniella fusca</name>
    <dbReference type="NCBI Taxonomy" id="407009"/>
    <lineage>
        <taxon>Eukaryota</taxon>
        <taxon>Metazoa</taxon>
        <taxon>Ecdysozoa</taxon>
        <taxon>Arthropoda</taxon>
        <taxon>Hexapoda</taxon>
        <taxon>Insecta</taxon>
        <taxon>Pterygota</taxon>
        <taxon>Neoptera</taxon>
        <taxon>Paraneoptera</taxon>
        <taxon>Thysanoptera</taxon>
        <taxon>Terebrantia</taxon>
        <taxon>Thripoidea</taxon>
        <taxon>Thripidae</taxon>
        <taxon>Frankliniella</taxon>
    </lineage>
</organism>
<gene>
    <name evidence="2" type="ORF">KUF71_024669</name>
</gene>